<protein>
    <submittedName>
        <fullName evidence="12">Uncharacterized protein</fullName>
    </submittedName>
</protein>
<comment type="similarity">
    <text evidence="2 11">Belongs to the KAR5 family.</text>
</comment>
<proteinExistence type="inferred from homology"/>
<evidence type="ECO:0000256" key="2">
    <source>
        <dbReference type="ARBA" id="ARBA00010473"/>
    </source>
</evidence>
<evidence type="ECO:0000256" key="10">
    <source>
        <dbReference type="ARBA" id="ARBA00023242"/>
    </source>
</evidence>
<organism evidence="12 13">
    <name type="scientific">Pholiota conissans</name>
    <dbReference type="NCBI Taxonomy" id="109636"/>
    <lineage>
        <taxon>Eukaryota</taxon>
        <taxon>Fungi</taxon>
        <taxon>Dikarya</taxon>
        <taxon>Basidiomycota</taxon>
        <taxon>Agaricomycotina</taxon>
        <taxon>Agaricomycetes</taxon>
        <taxon>Agaricomycetidae</taxon>
        <taxon>Agaricales</taxon>
        <taxon>Agaricineae</taxon>
        <taxon>Strophariaceae</taxon>
        <taxon>Pholiota</taxon>
    </lineage>
</organism>
<comment type="function">
    <text evidence="1 11">Required for nuclear membrane fusion during karyogamy.</text>
</comment>
<reference evidence="12" key="1">
    <citation type="submission" date="2020-11" db="EMBL/GenBank/DDBJ databases">
        <authorList>
            <consortium name="DOE Joint Genome Institute"/>
            <person name="Ahrendt S."/>
            <person name="Riley R."/>
            <person name="Andreopoulos W."/>
            <person name="Labutti K."/>
            <person name="Pangilinan J."/>
            <person name="Ruiz-Duenas F.J."/>
            <person name="Barrasa J.M."/>
            <person name="Sanchez-Garcia M."/>
            <person name="Camarero S."/>
            <person name="Miyauchi S."/>
            <person name="Serrano A."/>
            <person name="Linde D."/>
            <person name="Babiker R."/>
            <person name="Drula E."/>
            <person name="Ayuso-Fernandez I."/>
            <person name="Pacheco R."/>
            <person name="Padilla G."/>
            <person name="Ferreira P."/>
            <person name="Barriuso J."/>
            <person name="Kellner H."/>
            <person name="Castanera R."/>
            <person name="Alfaro M."/>
            <person name="Ramirez L."/>
            <person name="Pisabarro A.G."/>
            <person name="Kuo A."/>
            <person name="Tritt A."/>
            <person name="Lipzen A."/>
            <person name="He G."/>
            <person name="Yan M."/>
            <person name="Ng V."/>
            <person name="Cullen D."/>
            <person name="Martin F."/>
            <person name="Rosso M.-N."/>
            <person name="Henrissat B."/>
            <person name="Hibbett D."/>
            <person name="Martinez A.T."/>
            <person name="Grigoriev I.V."/>
        </authorList>
    </citation>
    <scope>NUCLEOTIDE SEQUENCE</scope>
    <source>
        <strain evidence="12">CIRM-BRFM 674</strain>
    </source>
</reference>
<dbReference type="GO" id="GO:0000742">
    <property type="term" value="P:karyogamy involved in conjugation with cellular fusion"/>
    <property type="evidence" value="ECO:0007669"/>
    <property type="project" value="UniProtKB-UniRule"/>
</dbReference>
<evidence type="ECO:0000256" key="1">
    <source>
        <dbReference type="ARBA" id="ARBA00003389"/>
    </source>
</evidence>
<dbReference type="AlphaFoldDB" id="A0A9P5YXL8"/>
<evidence type="ECO:0000256" key="5">
    <source>
        <dbReference type="ARBA" id="ARBA00022729"/>
    </source>
</evidence>
<dbReference type="GO" id="GO:0048288">
    <property type="term" value="P:nuclear membrane fusion involved in karyogamy"/>
    <property type="evidence" value="ECO:0007669"/>
    <property type="project" value="UniProtKB-UniRule"/>
</dbReference>
<evidence type="ECO:0000313" key="12">
    <source>
        <dbReference type="EMBL" id="KAF9475726.1"/>
    </source>
</evidence>
<evidence type="ECO:0000256" key="4">
    <source>
        <dbReference type="ARBA" id="ARBA00022692"/>
    </source>
</evidence>
<evidence type="ECO:0000256" key="11">
    <source>
        <dbReference type="RuleBase" id="RU368082"/>
    </source>
</evidence>
<evidence type="ECO:0000256" key="7">
    <source>
        <dbReference type="ARBA" id="ARBA00022989"/>
    </source>
</evidence>
<dbReference type="Pfam" id="PF04163">
    <property type="entry name" value="Tht1"/>
    <property type="match status" value="1"/>
</dbReference>
<dbReference type="Proteomes" id="UP000807469">
    <property type="component" value="Unassembled WGS sequence"/>
</dbReference>
<keyword evidence="10 11" id="KW-0539">Nucleus</keyword>
<keyword evidence="5 11" id="KW-0732">Signal</keyword>
<evidence type="ECO:0000313" key="13">
    <source>
        <dbReference type="Proteomes" id="UP000807469"/>
    </source>
</evidence>
<dbReference type="OrthoDB" id="5311848at2759"/>
<keyword evidence="9" id="KW-0325">Glycoprotein</keyword>
<dbReference type="InterPro" id="IPR007292">
    <property type="entry name" value="Nuclear_fusion_Kar5"/>
</dbReference>
<evidence type="ECO:0000256" key="3">
    <source>
        <dbReference type="ARBA" id="ARBA00022459"/>
    </source>
</evidence>
<dbReference type="GO" id="GO:0005789">
    <property type="term" value="C:endoplasmic reticulum membrane"/>
    <property type="evidence" value="ECO:0007669"/>
    <property type="project" value="UniProtKB-SubCell"/>
</dbReference>
<sequence length="311" mass="35647">MNRQFSMQSRSSSCFSLHHLRIMLISLLMMTEICHGFLWLSKSNSLKTLGTAHSDIHNDVAKILSEKEIESLRLNYDALQSYSRKPDCFKRAAGLVRAQCIDLDMDEDARVEAAITMTLCEVATAKHHSFPLECSPYLYDASSQSGRASVSSKVQGECVDSLARSAQFWSSYSGYLREVPQLCYAFRRWNDIDLAKDIYHNATVEKIALIRFLVNREKMISKHTDRWTEMSSEMGQLVGQFELLSQKYHSNVDDFALLLKDEVDNTLRSFRSMLHDIFSRQEKANIQSASLVQCSFQHREISNIGNSFRCH</sequence>
<dbReference type="GO" id="GO:0031965">
    <property type="term" value="C:nuclear membrane"/>
    <property type="evidence" value="ECO:0007669"/>
    <property type="project" value="UniProtKB-SubCell"/>
</dbReference>
<keyword evidence="8" id="KW-0472">Membrane</keyword>
<dbReference type="PANTHER" id="PTHR28012:SF1">
    <property type="entry name" value="NUCLEAR FUSION PROTEIN KAR5"/>
    <property type="match status" value="1"/>
</dbReference>
<gene>
    <name evidence="12" type="ORF">BDN70DRAFT_223506</name>
</gene>
<accession>A0A9P5YXL8</accession>
<comment type="subcellular location">
    <subcellularLocation>
        <location evidence="11">Endoplasmic reticulum membrane</location>
    </subcellularLocation>
    <subcellularLocation>
        <location evidence="11">Nucleus membrane</location>
    </subcellularLocation>
</comment>
<name>A0A9P5YXL8_9AGAR</name>
<keyword evidence="6 11" id="KW-0256">Endoplasmic reticulum</keyword>
<keyword evidence="13" id="KW-1185">Reference proteome</keyword>
<evidence type="ECO:0000256" key="8">
    <source>
        <dbReference type="ARBA" id="ARBA00023136"/>
    </source>
</evidence>
<dbReference type="EMBL" id="MU155321">
    <property type="protein sequence ID" value="KAF9475726.1"/>
    <property type="molecule type" value="Genomic_DNA"/>
</dbReference>
<keyword evidence="4" id="KW-0812">Transmembrane</keyword>
<keyword evidence="7" id="KW-1133">Transmembrane helix</keyword>
<dbReference type="PANTHER" id="PTHR28012">
    <property type="entry name" value="NUCLEAR FUSION PROTEIN KAR5"/>
    <property type="match status" value="1"/>
</dbReference>
<keyword evidence="3 11" id="KW-0415">Karyogamy</keyword>
<evidence type="ECO:0000256" key="6">
    <source>
        <dbReference type="ARBA" id="ARBA00022824"/>
    </source>
</evidence>
<comment type="caution">
    <text evidence="12">The sequence shown here is derived from an EMBL/GenBank/DDBJ whole genome shotgun (WGS) entry which is preliminary data.</text>
</comment>
<evidence type="ECO:0000256" key="9">
    <source>
        <dbReference type="ARBA" id="ARBA00023180"/>
    </source>
</evidence>